<organism evidence="2 3">
    <name type="scientific">Talaromyces stipitatus (strain ATCC 10500 / CBS 375.48 / QM 6759 / NRRL 1006)</name>
    <name type="common">Penicillium stipitatum</name>
    <dbReference type="NCBI Taxonomy" id="441959"/>
    <lineage>
        <taxon>Eukaryota</taxon>
        <taxon>Fungi</taxon>
        <taxon>Dikarya</taxon>
        <taxon>Ascomycota</taxon>
        <taxon>Pezizomycotina</taxon>
        <taxon>Eurotiomycetes</taxon>
        <taxon>Eurotiomycetidae</taxon>
        <taxon>Eurotiales</taxon>
        <taxon>Trichocomaceae</taxon>
        <taxon>Talaromyces</taxon>
        <taxon>Talaromyces sect. Talaromyces</taxon>
    </lineage>
</organism>
<dbReference type="GeneID" id="8110020"/>
<dbReference type="AlphaFoldDB" id="B8MI99"/>
<name>B8MI99_TALSN</name>
<dbReference type="HOGENOM" id="CLU_706176_0_0_1"/>
<dbReference type="VEuPathDB" id="FungiDB:TSTA_040630"/>
<feature type="compositionally biased region" description="Polar residues" evidence="1">
    <location>
        <begin position="17"/>
        <end position="34"/>
    </location>
</feature>
<evidence type="ECO:0000313" key="3">
    <source>
        <dbReference type="Proteomes" id="UP000001745"/>
    </source>
</evidence>
<dbReference type="STRING" id="441959.B8MI99"/>
<evidence type="ECO:0000313" key="2">
    <source>
        <dbReference type="EMBL" id="EED14583.1"/>
    </source>
</evidence>
<reference evidence="3" key="1">
    <citation type="journal article" date="2015" name="Genome Announc.">
        <title>Genome sequence of the AIDS-associated pathogen Penicillium marneffei (ATCC18224) and its near taxonomic relative Talaromyces stipitatus (ATCC10500).</title>
        <authorList>
            <person name="Nierman W.C."/>
            <person name="Fedorova-Abrams N.D."/>
            <person name="Andrianopoulos A."/>
        </authorList>
    </citation>
    <scope>NUCLEOTIDE SEQUENCE [LARGE SCALE GENOMIC DNA]</scope>
    <source>
        <strain evidence="3">ATCC 10500 / CBS 375.48 / QM 6759 / NRRL 1006</strain>
    </source>
</reference>
<feature type="region of interest" description="Disordered" evidence="1">
    <location>
        <begin position="334"/>
        <end position="356"/>
    </location>
</feature>
<dbReference type="EMBL" id="EQ962657">
    <property type="protein sequence ID" value="EED14583.1"/>
    <property type="molecule type" value="Genomic_DNA"/>
</dbReference>
<accession>B8MI99</accession>
<dbReference type="Proteomes" id="UP000001745">
    <property type="component" value="Unassembled WGS sequence"/>
</dbReference>
<dbReference type="InParanoid" id="B8MI99"/>
<evidence type="ECO:0000256" key="1">
    <source>
        <dbReference type="SAM" id="MobiDB-lite"/>
    </source>
</evidence>
<dbReference type="RefSeq" id="XP_002484536.1">
    <property type="nucleotide sequence ID" value="XM_002484491.1"/>
</dbReference>
<protein>
    <submittedName>
        <fullName evidence="2">Uncharacterized protein</fullName>
    </submittedName>
</protein>
<gene>
    <name evidence="2" type="ORF">TSTA_040630</name>
</gene>
<proteinExistence type="predicted"/>
<feature type="region of interest" description="Disordered" evidence="1">
    <location>
        <begin position="137"/>
        <end position="172"/>
    </location>
</feature>
<keyword evidence="3" id="KW-1185">Reference proteome</keyword>
<sequence length="392" mass="45363">MNEDDPVVELRGEQVALSESDQPISRTLPAQDQLRQNDSEWEKARHRWFENTKQERLLVREIRATRDKDLSRILYRAFLEGRRGKGQRLKRNFVTAWPLRPQDLQRGEYGSSPKVFLIRHVKPEMRNRSKGYAFIDLSGEQPNASPHQHAAAESSDDDDRVSDTSVTKPYGIAGSDYDSYRFKPEPDTRPAAQMEEVLSAHLTKMSKEKFRERLRNHHLLSNGYEPSSDDKLIATRLRPLVRDLIDYLNNLLSGMRYEASERKRKRRALSDWDTVMLVASQRGWPNEVIYRTTKRCETIFGSSSQCGQTSVKFLPLANTERIHQGGITRESLGHVQGLSTTEKYPQPASGNDKVSKRRHFCPVEKCQRHRVPFAQLPNLEEHMERSHSEKLT</sequence>
<dbReference type="PhylomeDB" id="B8MI99"/>
<feature type="region of interest" description="Disordered" evidence="1">
    <location>
        <begin position="1"/>
        <end position="36"/>
    </location>
</feature>
<dbReference type="OrthoDB" id="5412288at2759"/>